<reference evidence="2" key="1">
    <citation type="submission" date="2020-05" db="EMBL/GenBank/DDBJ databases">
        <title>Identification of trans-AT polyketide cluster in two marine bacteria, producers of a novel glutaramide-containing polyketide sesbanimide D and analogs.</title>
        <authorList>
            <person name="Kacar D."/>
            <person name="Rodriguez P."/>
            <person name="Canedo L."/>
            <person name="Gonzalez E."/>
            <person name="Galan B."/>
            <person name="De La Calle F."/>
            <person name="Garcia J.L."/>
        </authorList>
    </citation>
    <scope>NUCLEOTIDE SEQUENCE</scope>
    <source>
        <strain evidence="2">PHM038</strain>
    </source>
</reference>
<organism evidence="2 3">
    <name type="scientific">Roseibium aggregatum</name>
    <dbReference type="NCBI Taxonomy" id="187304"/>
    <lineage>
        <taxon>Bacteria</taxon>
        <taxon>Pseudomonadati</taxon>
        <taxon>Pseudomonadota</taxon>
        <taxon>Alphaproteobacteria</taxon>
        <taxon>Hyphomicrobiales</taxon>
        <taxon>Stappiaceae</taxon>
        <taxon>Roseibium</taxon>
    </lineage>
</organism>
<dbReference type="EMBL" id="JABFCZ010000026">
    <property type="protein sequence ID" value="MBD1548767.1"/>
    <property type="molecule type" value="Genomic_DNA"/>
</dbReference>
<dbReference type="Proteomes" id="UP000598467">
    <property type="component" value="Unassembled WGS sequence"/>
</dbReference>
<accession>A0A926S8I7</accession>
<dbReference type="AlphaFoldDB" id="A0A926S8I7"/>
<sequence>MTDKRKVQTARKLQQTDIAQEEMGMNRLQADDQENVRNQRKAVPDVKREPDRGVIESFEKLDKDRRAREELGKGNR</sequence>
<evidence type="ECO:0000313" key="2">
    <source>
        <dbReference type="EMBL" id="MBD1548767.1"/>
    </source>
</evidence>
<name>A0A926S8I7_9HYPH</name>
<dbReference type="RefSeq" id="WP_190293458.1">
    <property type="nucleotide sequence ID" value="NZ_JABFCZ010000026.1"/>
</dbReference>
<feature type="region of interest" description="Disordered" evidence="1">
    <location>
        <begin position="1"/>
        <end position="76"/>
    </location>
</feature>
<protein>
    <submittedName>
        <fullName evidence="2">Uncharacterized protein</fullName>
    </submittedName>
</protein>
<evidence type="ECO:0000313" key="3">
    <source>
        <dbReference type="Proteomes" id="UP000598467"/>
    </source>
</evidence>
<proteinExistence type="predicted"/>
<comment type="caution">
    <text evidence="2">The sequence shown here is derived from an EMBL/GenBank/DDBJ whole genome shotgun (WGS) entry which is preliminary data.</text>
</comment>
<gene>
    <name evidence="2" type="ORF">HK439_21085</name>
</gene>
<feature type="compositionally biased region" description="Basic and acidic residues" evidence="1">
    <location>
        <begin position="34"/>
        <end position="76"/>
    </location>
</feature>
<evidence type="ECO:0000256" key="1">
    <source>
        <dbReference type="SAM" id="MobiDB-lite"/>
    </source>
</evidence>